<dbReference type="Gene3D" id="3.90.1260.10">
    <property type="entry name" value="Argininosuccinate synthetase, chain A, domain 2"/>
    <property type="match status" value="1"/>
</dbReference>
<evidence type="ECO:0000259" key="9">
    <source>
        <dbReference type="Pfam" id="PF00764"/>
    </source>
</evidence>
<dbReference type="SUPFAM" id="SSF52402">
    <property type="entry name" value="Adenine nucleotide alpha hydrolases-like"/>
    <property type="match status" value="1"/>
</dbReference>
<dbReference type="PANTHER" id="PTHR11587:SF2">
    <property type="entry name" value="ARGININOSUCCINATE SYNTHASE"/>
    <property type="match status" value="1"/>
</dbReference>
<dbReference type="RefSeq" id="WP_323337925.1">
    <property type="nucleotide sequence ID" value="NZ_JAYFSI010000028.1"/>
</dbReference>
<dbReference type="InterPro" id="IPR048268">
    <property type="entry name" value="Arginosuc_syn_C"/>
</dbReference>
<keyword evidence="7" id="KW-0067">ATP-binding</keyword>
<evidence type="ECO:0000256" key="2">
    <source>
        <dbReference type="ARBA" id="ARBA00012286"/>
    </source>
</evidence>
<dbReference type="InterPro" id="IPR048267">
    <property type="entry name" value="Arginosuc_syn_N"/>
</dbReference>
<accession>A0ABU5RPN9</accession>
<evidence type="ECO:0000313" key="12">
    <source>
        <dbReference type="Proteomes" id="UP001304298"/>
    </source>
</evidence>
<dbReference type="Pfam" id="PF00764">
    <property type="entry name" value="Arginosuc_synth"/>
    <property type="match status" value="1"/>
</dbReference>
<dbReference type="Proteomes" id="UP001304298">
    <property type="component" value="Unassembled WGS sequence"/>
</dbReference>
<proteinExistence type="predicted"/>
<evidence type="ECO:0000256" key="5">
    <source>
        <dbReference type="ARBA" id="ARBA00022605"/>
    </source>
</evidence>
<evidence type="ECO:0000259" key="10">
    <source>
        <dbReference type="Pfam" id="PF20979"/>
    </source>
</evidence>
<dbReference type="InterPro" id="IPR024074">
    <property type="entry name" value="AS_cat/multimer_dom_body"/>
</dbReference>
<comment type="pathway">
    <text evidence="1">Amino-acid biosynthesis; L-arginine biosynthesis; L-arginine from L-ornithine and carbamoyl phosphate: step 2/3.</text>
</comment>
<dbReference type="Pfam" id="PF20979">
    <property type="entry name" value="Arginosuc_syn_C"/>
    <property type="match status" value="1"/>
</dbReference>
<sequence length="289" mass="31055">MIVLAGIGREVTSAAAKLAGETGAEVVTLVVDLGGHPSSGGSIRDVETFAEDHCLPAIQANALVFDLAWPLVARRLAEAARRHGATTVAHGYGERPGFAPDLRVLAVPGVPSAERTLWSYVVEPGDRWRFPAEGEFLAPEEVTVTFDRGVPVAVDGETVSVAEALRRLNRRVAAQGAGKHRTEDGRTFAAPGALALVTAHRALERATLEPGLARFKRQVDREWATLVRDGQWFSPLKHALDSFVVDAQETVTGDVRLLLHGDRVTALEPRDDQPAAEHLTRPGRITAQA</sequence>
<dbReference type="EMBL" id="JAYFSI010000028">
    <property type="protein sequence ID" value="MEA5367795.1"/>
    <property type="molecule type" value="Genomic_DNA"/>
</dbReference>
<evidence type="ECO:0000256" key="3">
    <source>
        <dbReference type="ARBA" id="ARBA00022571"/>
    </source>
</evidence>
<dbReference type="InterPro" id="IPR014729">
    <property type="entry name" value="Rossmann-like_a/b/a_fold"/>
</dbReference>
<evidence type="ECO:0000256" key="6">
    <source>
        <dbReference type="ARBA" id="ARBA00022741"/>
    </source>
</evidence>
<name>A0ABU5RPN9_9PSEU</name>
<feature type="region of interest" description="Disordered" evidence="8">
    <location>
        <begin position="269"/>
        <end position="289"/>
    </location>
</feature>
<feature type="domain" description="Arginosuccinate synthase-like N-terminal" evidence="9">
    <location>
        <begin position="47"/>
        <end position="91"/>
    </location>
</feature>
<evidence type="ECO:0000256" key="7">
    <source>
        <dbReference type="ARBA" id="ARBA00022840"/>
    </source>
</evidence>
<keyword evidence="12" id="KW-1185">Reference proteome</keyword>
<keyword evidence="4" id="KW-0436">Ligase</keyword>
<keyword evidence="5" id="KW-0028">Amino-acid biosynthesis</keyword>
<keyword evidence="6" id="KW-0547">Nucleotide-binding</keyword>
<organism evidence="11 12">
    <name type="scientific">Amycolatopsis heterodermiae</name>
    <dbReference type="NCBI Taxonomy" id="3110235"/>
    <lineage>
        <taxon>Bacteria</taxon>
        <taxon>Bacillati</taxon>
        <taxon>Actinomycetota</taxon>
        <taxon>Actinomycetes</taxon>
        <taxon>Pseudonocardiales</taxon>
        <taxon>Pseudonocardiaceae</taxon>
        <taxon>Amycolatopsis</taxon>
    </lineage>
</organism>
<dbReference type="PANTHER" id="PTHR11587">
    <property type="entry name" value="ARGININOSUCCINATE SYNTHASE"/>
    <property type="match status" value="1"/>
</dbReference>
<evidence type="ECO:0000256" key="1">
    <source>
        <dbReference type="ARBA" id="ARBA00004967"/>
    </source>
</evidence>
<comment type="caution">
    <text evidence="11">The sequence shown here is derived from an EMBL/GenBank/DDBJ whole genome shotgun (WGS) entry which is preliminary data.</text>
</comment>
<reference evidence="11 12" key="1">
    <citation type="submission" date="2023-12" db="EMBL/GenBank/DDBJ databases">
        <title>Amycolatopsis sp. V23-08.</title>
        <authorList>
            <person name="Somphong A."/>
        </authorList>
    </citation>
    <scope>NUCLEOTIDE SEQUENCE [LARGE SCALE GENOMIC DNA]</scope>
    <source>
        <strain evidence="11 12">V23-08</strain>
    </source>
</reference>
<feature type="domain" description="Arginosuccinate synthase C-terminal" evidence="10">
    <location>
        <begin position="138"/>
        <end position="265"/>
    </location>
</feature>
<dbReference type="SUPFAM" id="SSF69864">
    <property type="entry name" value="Argininosuccinate synthetase, C-terminal domain"/>
    <property type="match status" value="1"/>
</dbReference>
<feature type="compositionally biased region" description="Basic and acidic residues" evidence="8">
    <location>
        <begin position="269"/>
        <end position="280"/>
    </location>
</feature>
<keyword evidence="3" id="KW-0055">Arginine biosynthesis</keyword>
<protein>
    <recommendedName>
        <fullName evidence="2">argininosuccinate synthase</fullName>
        <ecNumber evidence="2">6.3.4.5</ecNumber>
    </recommendedName>
</protein>
<evidence type="ECO:0000313" key="11">
    <source>
        <dbReference type="EMBL" id="MEA5367795.1"/>
    </source>
</evidence>
<evidence type="ECO:0000256" key="8">
    <source>
        <dbReference type="SAM" id="MobiDB-lite"/>
    </source>
</evidence>
<evidence type="ECO:0000256" key="4">
    <source>
        <dbReference type="ARBA" id="ARBA00022598"/>
    </source>
</evidence>
<dbReference type="InterPro" id="IPR001518">
    <property type="entry name" value="Arginosuc_synth"/>
</dbReference>
<dbReference type="EC" id="6.3.4.5" evidence="2"/>
<gene>
    <name evidence="11" type="ORF">VA596_50250</name>
</gene>
<dbReference type="Gene3D" id="3.40.50.620">
    <property type="entry name" value="HUPs"/>
    <property type="match status" value="1"/>
</dbReference>